<organism evidence="1 2">
    <name type="scientific">Dermacentor silvarum</name>
    <name type="common">Tick</name>
    <dbReference type="NCBI Taxonomy" id="543639"/>
    <lineage>
        <taxon>Eukaryota</taxon>
        <taxon>Metazoa</taxon>
        <taxon>Ecdysozoa</taxon>
        <taxon>Arthropoda</taxon>
        <taxon>Chelicerata</taxon>
        <taxon>Arachnida</taxon>
        <taxon>Acari</taxon>
        <taxon>Parasitiformes</taxon>
        <taxon>Ixodida</taxon>
        <taxon>Ixodoidea</taxon>
        <taxon>Ixodidae</taxon>
        <taxon>Rhipicephalinae</taxon>
        <taxon>Dermacentor</taxon>
    </lineage>
</organism>
<proteinExistence type="predicted"/>
<keyword evidence="2" id="KW-1185">Reference proteome</keyword>
<name>A0ACB8CT79_DERSI</name>
<gene>
    <name evidence="1" type="ORF">HPB49_019953</name>
</gene>
<accession>A0ACB8CT79</accession>
<evidence type="ECO:0000313" key="1">
    <source>
        <dbReference type="EMBL" id="KAH7950138.1"/>
    </source>
</evidence>
<sequence>MSTLDLVGNADSSESDDDDYVPSAEESDGDASDCDAESDVEERPVATTSRMLRKGKVTPRLKVKRSIRCDGKDPAQGSVHNVPSAKDDAKEQDESTLAAQKDKAKDDILWSDFLRDADSVTKKRAAVPDPGEASTSAATSQVAAVPEKKVRITQLLEFAGEVVEVDKEVAADSKETRSLEKQEGEPKSSALASKKPGGVASVLGRLMNKKQKISTLEKSKLDWDNYKRSEGIAEDLRTHNRGKDGYLEGQAFLQRTDERQFEVEKGLRAKNRSTI</sequence>
<evidence type="ECO:0000313" key="2">
    <source>
        <dbReference type="Proteomes" id="UP000821865"/>
    </source>
</evidence>
<comment type="caution">
    <text evidence="1">The sequence shown here is derived from an EMBL/GenBank/DDBJ whole genome shotgun (WGS) entry which is preliminary data.</text>
</comment>
<reference evidence="1" key="1">
    <citation type="submission" date="2020-05" db="EMBL/GenBank/DDBJ databases">
        <title>Large-scale comparative analyses of tick genomes elucidate their genetic diversity and vector capacities.</title>
        <authorList>
            <person name="Jia N."/>
            <person name="Wang J."/>
            <person name="Shi W."/>
            <person name="Du L."/>
            <person name="Sun Y."/>
            <person name="Zhan W."/>
            <person name="Jiang J."/>
            <person name="Wang Q."/>
            <person name="Zhang B."/>
            <person name="Ji P."/>
            <person name="Sakyi L.B."/>
            <person name="Cui X."/>
            <person name="Yuan T."/>
            <person name="Jiang B."/>
            <person name="Yang W."/>
            <person name="Lam T.T.-Y."/>
            <person name="Chang Q."/>
            <person name="Ding S."/>
            <person name="Wang X."/>
            <person name="Zhu J."/>
            <person name="Ruan X."/>
            <person name="Zhao L."/>
            <person name="Wei J."/>
            <person name="Que T."/>
            <person name="Du C."/>
            <person name="Cheng J."/>
            <person name="Dai P."/>
            <person name="Han X."/>
            <person name="Huang E."/>
            <person name="Gao Y."/>
            <person name="Liu J."/>
            <person name="Shao H."/>
            <person name="Ye R."/>
            <person name="Li L."/>
            <person name="Wei W."/>
            <person name="Wang X."/>
            <person name="Wang C."/>
            <person name="Yang T."/>
            <person name="Huo Q."/>
            <person name="Li W."/>
            <person name="Guo W."/>
            <person name="Chen H."/>
            <person name="Zhou L."/>
            <person name="Ni X."/>
            <person name="Tian J."/>
            <person name="Zhou Y."/>
            <person name="Sheng Y."/>
            <person name="Liu T."/>
            <person name="Pan Y."/>
            <person name="Xia L."/>
            <person name="Li J."/>
            <person name="Zhao F."/>
            <person name="Cao W."/>
        </authorList>
    </citation>
    <scope>NUCLEOTIDE SEQUENCE</scope>
    <source>
        <strain evidence="1">Dsil-2018</strain>
    </source>
</reference>
<protein>
    <submittedName>
        <fullName evidence="1">Uncharacterized protein</fullName>
    </submittedName>
</protein>
<dbReference type="EMBL" id="CM023474">
    <property type="protein sequence ID" value="KAH7950138.1"/>
    <property type="molecule type" value="Genomic_DNA"/>
</dbReference>
<dbReference type="Proteomes" id="UP000821865">
    <property type="component" value="Chromosome 5"/>
</dbReference>